<name>B8LKK0_PICSI</name>
<sequence length="56" mass="6831">MFKQSDREWRNACCILCACMLLYFPDGMLVELDCQIQNWVLDRRWQSLHYFLVNTL</sequence>
<organism evidence="1">
    <name type="scientific">Picea sitchensis</name>
    <name type="common">Sitka spruce</name>
    <name type="synonym">Pinus sitchensis</name>
    <dbReference type="NCBI Taxonomy" id="3332"/>
    <lineage>
        <taxon>Eukaryota</taxon>
        <taxon>Viridiplantae</taxon>
        <taxon>Streptophyta</taxon>
        <taxon>Embryophyta</taxon>
        <taxon>Tracheophyta</taxon>
        <taxon>Spermatophyta</taxon>
        <taxon>Pinopsida</taxon>
        <taxon>Pinidae</taxon>
        <taxon>Conifers I</taxon>
        <taxon>Pinales</taxon>
        <taxon>Pinaceae</taxon>
        <taxon>Picea</taxon>
    </lineage>
</organism>
<dbReference type="EMBL" id="EF676267">
    <property type="protein sequence ID" value="ABR16180.1"/>
    <property type="molecule type" value="mRNA"/>
</dbReference>
<reference evidence="1" key="1">
    <citation type="submission" date="2007-06" db="EMBL/GenBank/DDBJ databases">
        <title>Full length cDNA sequences from Sitka Spruce (Picea sitchensis).</title>
        <authorList>
            <person name="Ralph S.G."/>
            <person name="Chun H.E."/>
            <person name="Liao N."/>
            <person name="Ali J."/>
            <person name="Reid K."/>
            <person name="Kolosova N."/>
            <person name="Cooper N."/>
            <person name="Cullis C."/>
            <person name="Jancsik S."/>
            <person name="Moore R."/>
            <person name="Mayo M."/>
            <person name="Wagner S."/>
            <person name="Holt R.A."/>
            <person name="Jones S.J.M."/>
            <person name="Marra M.A."/>
            <person name="Ritland C.E."/>
            <person name="Ritland K."/>
            <person name="Bohlmann J."/>
        </authorList>
    </citation>
    <scope>NUCLEOTIDE SEQUENCE</scope>
    <source>
        <tissue evidence="1">Green portion of the leader tissue</tissue>
    </source>
</reference>
<dbReference type="AlphaFoldDB" id="B8LKK0"/>
<protein>
    <submittedName>
        <fullName evidence="1">Uncharacterized protein</fullName>
    </submittedName>
</protein>
<proteinExistence type="evidence at transcript level"/>
<evidence type="ECO:0000313" key="1">
    <source>
        <dbReference type="EMBL" id="ABR16180.1"/>
    </source>
</evidence>
<accession>B8LKK0</accession>